<dbReference type="EMBL" id="JABEQI010000012">
    <property type="protein sequence ID" value="MBB2187864.1"/>
    <property type="molecule type" value="Genomic_DNA"/>
</dbReference>
<dbReference type="PANTHER" id="PTHR32176:SF92">
    <property type="entry name" value="XYLOSE ISOMERASE"/>
    <property type="match status" value="1"/>
</dbReference>
<dbReference type="AlphaFoldDB" id="A0A370FT47"/>
<dbReference type="OrthoDB" id="9807112at2"/>
<accession>A0A370FT47</accession>
<dbReference type="Pfam" id="PF01734">
    <property type="entry name" value="Patatin"/>
    <property type="match status" value="1"/>
</dbReference>
<dbReference type="InterPro" id="IPR016035">
    <property type="entry name" value="Acyl_Trfase/lysoPLipase"/>
</dbReference>
<sequence length="330" mass="36370">MIKLDDQDKFYRILCLDGGGIRGVFPAAFLARLEEHLEHPIGRYFDLIAGTSTGGIIAVGLGLGLSANEILKLYEERGPAIFDQQHGIIRNWLRQRWRSARHWVGSKYEATELRAALDGILGERRLGESATRLLIPAWHPILERVYIYKTAHHPRLETDFGQLAVDAAMATAAAPTFLPAHNTSDQVELIDGGVWANNPIGAAVVEAVGTLGWPAKSLKVLSIGTIEEVNAPPRWTGKLPMAAHVTRLFMAGQSHSALGAAKILTGDGHGHQAIWRVDQIAPSGRYTLDNAGRIAEMKNRAVVEAREKLPELRRHFFDKPADTFIPYHPL</sequence>
<feature type="short sequence motif" description="GXSXG" evidence="3">
    <location>
        <begin position="50"/>
        <end position="54"/>
    </location>
</feature>
<dbReference type="EMBL" id="QQAW01000019">
    <property type="protein sequence ID" value="RDI32752.1"/>
    <property type="molecule type" value="Genomic_DNA"/>
</dbReference>
<keyword evidence="3" id="KW-0442">Lipid degradation</keyword>
<dbReference type="GO" id="GO:0016787">
    <property type="term" value="F:hydrolase activity"/>
    <property type="evidence" value="ECO:0007669"/>
    <property type="project" value="UniProtKB-UniRule"/>
</dbReference>
<feature type="active site" description="Nucleophile" evidence="3">
    <location>
        <position position="52"/>
    </location>
</feature>
<keyword evidence="7" id="KW-1185">Reference proteome</keyword>
<reference evidence="5 8" key="2">
    <citation type="submission" date="2020-04" db="EMBL/GenBank/DDBJ databases">
        <title>Description of novel Gluconacetobacter.</title>
        <authorList>
            <person name="Sombolestani A."/>
        </authorList>
    </citation>
    <scope>NUCLEOTIDE SEQUENCE [LARGE SCALE GENOMIC DNA]</scope>
    <source>
        <strain evidence="5 8">LMG 1382</strain>
    </source>
</reference>
<evidence type="ECO:0000313" key="6">
    <source>
        <dbReference type="EMBL" id="RDI32752.1"/>
    </source>
</evidence>
<comment type="caution">
    <text evidence="6">The sequence shown here is derived from an EMBL/GenBank/DDBJ whole genome shotgun (WGS) entry which is preliminary data.</text>
</comment>
<dbReference type="GO" id="GO:0016042">
    <property type="term" value="P:lipid catabolic process"/>
    <property type="evidence" value="ECO:0007669"/>
    <property type="project" value="UniProtKB-UniRule"/>
</dbReference>
<dbReference type="Proteomes" id="UP000562982">
    <property type="component" value="Unassembled WGS sequence"/>
</dbReference>
<proteinExistence type="inferred from homology"/>
<keyword evidence="3" id="KW-0378">Hydrolase</keyword>
<organism evidence="6 7">
    <name type="scientific">Gluconacetobacter liquefaciens</name>
    <name type="common">Acetobacter liquefaciens</name>
    <dbReference type="NCBI Taxonomy" id="89584"/>
    <lineage>
        <taxon>Bacteria</taxon>
        <taxon>Pseudomonadati</taxon>
        <taxon>Pseudomonadota</taxon>
        <taxon>Alphaproteobacteria</taxon>
        <taxon>Acetobacterales</taxon>
        <taxon>Acetobacteraceae</taxon>
        <taxon>Gluconacetobacter</taxon>
    </lineage>
</organism>
<feature type="short sequence motif" description="DGA/G" evidence="3">
    <location>
        <begin position="191"/>
        <end position="193"/>
    </location>
</feature>
<dbReference type="PROSITE" id="PS51635">
    <property type="entry name" value="PNPLA"/>
    <property type="match status" value="1"/>
</dbReference>
<dbReference type="Proteomes" id="UP000254958">
    <property type="component" value="Unassembled WGS sequence"/>
</dbReference>
<evidence type="ECO:0000256" key="2">
    <source>
        <dbReference type="ARBA" id="ARBA00023098"/>
    </source>
</evidence>
<dbReference type="NCBIfam" id="NF041079">
    <property type="entry name" value="CBASS_lipase"/>
    <property type="match status" value="1"/>
</dbReference>
<dbReference type="InterPro" id="IPR002641">
    <property type="entry name" value="PNPLA_dom"/>
</dbReference>
<keyword evidence="2 3" id="KW-0443">Lipid metabolism</keyword>
<evidence type="ECO:0000313" key="5">
    <source>
        <dbReference type="EMBL" id="MBB2187864.1"/>
    </source>
</evidence>
<comment type="similarity">
    <text evidence="1">Belongs to the patatin family.</text>
</comment>
<evidence type="ECO:0000313" key="8">
    <source>
        <dbReference type="Proteomes" id="UP000562982"/>
    </source>
</evidence>
<protein>
    <submittedName>
        <fullName evidence="5">Patatin-like phospholipase family protein</fullName>
    </submittedName>
</protein>
<evidence type="ECO:0000313" key="7">
    <source>
        <dbReference type="Proteomes" id="UP000254958"/>
    </source>
</evidence>
<feature type="active site" description="Proton acceptor" evidence="3">
    <location>
        <position position="191"/>
    </location>
</feature>
<dbReference type="CDD" id="cd07199">
    <property type="entry name" value="Pat17_PNPLA8_PNPLA9_like"/>
    <property type="match status" value="1"/>
</dbReference>
<gene>
    <name evidence="6" type="ORF">C7453_11944</name>
    <name evidence="5" type="ORF">HLH32_16055</name>
</gene>
<name>A0A370FT47_GLULI</name>
<dbReference type="Gene3D" id="3.40.1090.10">
    <property type="entry name" value="Cytosolic phospholipase A2 catalytic domain"/>
    <property type="match status" value="1"/>
</dbReference>
<evidence type="ECO:0000256" key="1">
    <source>
        <dbReference type="ARBA" id="ARBA00010240"/>
    </source>
</evidence>
<dbReference type="PANTHER" id="PTHR32176">
    <property type="entry name" value="XYLOSE ISOMERASE"/>
    <property type="match status" value="1"/>
</dbReference>
<feature type="short sequence motif" description="GXGXXG" evidence="3">
    <location>
        <begin position="18"/>
        <end position="23"/>
    </location>
</feature>
<reference evidence="6 7" key="1">
    <citation type="submission" date="2018-07" db="EMBL/GenBank/DDBJ databases">
        <title>Genomic Encyclopedia of Type Strains, Phase IV (KMG-IV): sequencing the most valuable type-strain genomes for metagenomic binning, comparative biology and taxonomic classification.</title>
        <authorList>
            <person name="Goeker M."/>
        </authorList>
    </citation>
    <scope>NUCLEOTIDE SEQUENCE [LARGE SCALE GENOMIC DNA]</scope>
    <source>
        <strain evidence="6 7">DSM 5603</strain>
    </source>
</reference>
<evidence type="ECO:0000256" key="3">
    <source>
        <dbReference type="PROSITE-ProRule" id="PRU01161"/>
    </source>
</evidence>
<evidence type="ECO:0000259" key="4">
    <source>
        <dbReference type="PROSITE" id="PS51635"/>
    </source>
</evidence>
<feature type="domain" description="PNPLA" evidence="4">
    <location>
        <begin position="14"/>
        <end position="204"/>
    </location>
</feature>
<dbReference type="SUPFAM" id="SSF52151">
    <property type="entry name" value="FabD/lysophospholipase-like"/>
    <property type="match status" value="1"/>
</dbReference>